<dbReference type="Gene3D" id="3.30.160.20">
    <property type="match status" value="1"/>
</dbReference>
<feature type="domain" description="DRBM" evidence="22">
    <location>
        <begin position="1344"/>
        <end position="1410"/>
    </location>
</feature>
<dbReference type="OrthoDB" id="6513042at2759"/>
<evidence type="ECO:0000259" key="27">
    <source>
        <dbReference type="PROSITE" id="PS51327"/>
    </source>
</evidence>
<comment type="caution">
    <text evidence="28">The sequence shown here is derived from an EMBL/GenBank/DDBJ whole genome shotgun (WGS) entry which is preliminary data.</text>
</comment>
<dbReference type="PROSITE" id="PS51327">
    <property type="entry name" value="DICER_DSRBF"/>
    <property type="match status" value="1"/>
</dbReference>
<dbReference type="GO" id="GO:0005634">
    <property type="term" value="C:nucleus"/>
    <property type="evidence" value="ECO:0007669"/>
    <property type="project" value="UniProtKB-SubCell"/>
</dbReference>
<evidence type="ECO:0000256" key="11">
    <source>
        <dbReference type="ARBA" id="ARBA00022806"/>
    </source>
</evidence>
<evidence type="ECO:0000313" key="29">
    <source>
        <dbReference type="Proteomes" id="UP001085076"/>
    </source>
</evidence>
<dbReference type="Pfam" id="PF00271">
    <property type="entry name" value="Helicase_C"/>
    <property type="match status" value="1"/>
</dbReference>
<dbReference type="SMART" id="SM00949">
    <property type="entry name" value="PAZ"/>
    <property type="match status" value="1"/>
</dbReference>
<dbReference type="SMART" id="SM00535">
    <property type="entry name" value="RIBOc"/>
    <property type="match status" value="2"/>
</dbReference>
<dbReference type="FunFam" id="3.40.50.300:FF:000705">
    <property type="entry name" value="Endoribonuclease dicer-like protein"/>
    <property type="match status" value="1"/>
</dbReference>
<comment type="cofactor">
    <cofactor evidence="1">
        <name>Mn(2+)</name>
        <dbReference type="ChEBI" id="CHEBI:29035"/>
    </cofactor>
</comment>
<name>A0A9D5CJV9_9LILI</name>
<dbReference type="InterPro" id="IPR036085">
    <property type="entry name" value="PAZ_dom_sf"/>
</dbReference>
<dbReference type="InterPro" id="IPR036389">
    <property type="entry name" value="RNase_III_sf"/>
</dbReference>
<dbReference type="CDD" id="cd00593">
    <property type="entry name" value="RIBOc"/>
    <property type="match status" value="2"/>
</dbReference>
<dbReference type="SMART" id="SM00358">
    <property type="entry name" value="DSRM"/>
    <property type="match status" value="1"/>
</dbReference>
<evidence type="ECO:0000256" key="7">
    <source>
        <dbReference type="ARBA" id="ARBA00022737"/>
    </source>
</evidence>
<dbReference type="SUPFAM" id="SSF54768">
    <property type="entry name" value="dsRNA-binding domain-like"/>
    <property type="match status" value="1"/>
</dbReference>
<keyword evidence="14 20" id="KW-0694">RNA-binding</keyword>
<evidence type="ECO:0000256" key="4">
    <source>
        <dbReference type="ARBA" id="ARBA00011499"/>
    </source>
</evidence>
<feature type="domain" description="RNase III" evidence="23">
    <location>
        <begin position="1171"/>
        <end position="1318"/>
    </location>
</feature>
<keyword evidence="8" id="KW-0547">Nucleotide-binding</keyword>
<keyword evidence="11" id="KW-0347">Helicase</keyword>
<dbReference type="SUPFAM" id="SSF69065">
    <property type="entry name" value="RNase III domain-like"/>
    <property type="match status" value="2"/>
</dbReference>
<evidence type="ECO:0000259" key="22">
    <source>
        <dbReference type="PROSITE" id="PS50137"/>
    </source>
</evidence>
<dbReference type="SUPFAM" id="SSF52540">
    <property type="entry name" value="P-loop containing nucleoside triphosphate hydrolases"/>
    <property type="match status" value="1"/>
</dbReference>
<evidence type="ECO:0000256" key="14">
    <source>
        <dbReference type="ARBA" id="ARBA00022884"/>
    </source>
</evidence>
<keyword evidence="17" id="KW-0539">Nucleus</keyword>
<keyword evidence="10" id="KW-0378">Hydrolase</keyword>
<keyword evidence="9" id="KW-0255">Endonuclease</keyword>
<dbReference type="PANTHER" id="PTHR14950">
    <property type="entry name" value="DICER-RELATED"/>
    <property type="match status" value="1"/>
</dbReference>
<dbReference type="SUPFAM" id="SSF101690">
    <property type="entry name" value="PAZ domain"/>
    <property type="match status" value="1"/>
</dbReference>
<dbReference type="InterPro" id="IPR001650">
    <property type="entry name" value="Helicase_C-like"/>
</dbReference>
<feature type="domain" description="PAZ" evidence="24">
    <location>
        <begin position="829"/>
        <end position="952"/>
    </location>
</feature>
<dbReference type="GO" id="GO:0003723">
    <property type="term" value="F:RNA binding"/>
    <property type="evidence" value="ECO:0007669"/>
    <property type="project" value="UniProtKB-UniRule"/>
</dbReference>
<gene>
    <name evidence="28" type="ORF">J5N97_021439</name>
</gene>
<evidence type="ECO:0000259" key="23">
    <source>
        <dbReference type="PROSITE" id="PS50142"/>
    </source>
</evidence>
<evidence type="ECO:0000256" key="8">
    <source>
        <dbReference type="ARBA" id="ARBA00022741"/>
    </source>
</evidence>
<keyword evidence="6" id="KW-0479">Metal-binding</keyword>
<dbReference type="Gene3D" id="1.10.1520.10">
    <property type="entry name" value="Ribonuclease III domain"/>
    <property type="match status" value="2"/>
</dbReference>
<keyword evidence="16" id="KW-0464">Manganese</keyword>
<dbReference type="FunFam" id="1.10.1520.10:FF:000004">
    <property type="entry name" value="Endoribonuclease dicer-like 1"/>
    <property type="match status" value="1"/>
</dbReference>
<dbReference type="InterPro" id="IPR003100">
    <property type="entry name" value="PAZ_dom"/>
</dbReference>
<protein>
    <submittedName>
        <fullName evidence="28">Uncharacterized protein</fullName>
    </submittedName>
</protein>
<evidence type="ECO:0000256" key="2">
    <source>
        <dbReference type="ARBA" id="ARBA00001946"/>
    </source>
</evidence>
<dbReference type="Pfam" id="PF00636">
    <property type="entry name" value="Ribonuclease_3"/>
    <property type="match status" value="2"/>
</dbReference>
<dbReference type="Pfam" id="PF02170">
    <property type="entry name" value="PAZ"/>
    <property type="match status" value="1"/>
</dbReference>
<comment type="similarity">
    <text evidence="18 20">Belongs to the helicase family. Dicer subfamily.</text>
</comment>
<dbReference type="Pfam" id="PF00270">
    <property type="entry name" value="DEAD"/>
    <property type="match status" value="1"/>
</dbReference>
<feature type="domain" description="Helicase C-terminal" evidence="26">
    <location>
        <begin position="395"/>
        <end position="572"/>
    </location>
</feature>
<evidence type="ECO:0000256" key="19">
    <source>
        <dbReference type="ARBA" id="ARBA00056187"/>
    </source>
</evidence>
<comment type="cofactor">
    <cofactor evidence="2">
        <name>Mg(2+)</name>
        <dbReference type="ChEBI" id="CHEBI:18420"/>
    </cofactor>
</comment>
<feature type="region of interest" description="Disordered" evidence="21">
    <location>
        <begin position="1"/>
        <end position="22"/>
    </location>
</feature>
<evidence type="ECO:0000256" key="20">
    <source>
        <dbReference type="PROSITE-ProRule" id="PRU00657"/>
    </source>
</evidence>
<sequence>MTSRAASDMGMIGGSPDDRRKHRKLLPTTTTTTNGNPHPDPESFARSYQLEALEMAMNQNTIAFLETGAGKTLIAIMLIRAHAHMLRKPSDFIAVFLVPTVVLVDQQADVIQMHTNMKVGRFYGEMGVDFWSSATWKEKLELFEVFVMTPQILLDNLRHRFFLLEKIKLIIFDECHHARGNHPYACIMKEFYHCQLKSGSVGLPRIFGMTASLIYSKVSDSASSYRKQILQLENLMNSKVYTVENASVLSQYIPFSTPKIKLYKDLDVSVDLLNKLAYHLERLKKEHVQALQELEPDHLVVENGSKKISLAYEAILYCLRELGLCLAAKAAEYLSFEENHNPFWGQPKGGREIILRKFCQDVFQFLTKHLPTGDSIGDDLKADVDCGFLTPKVCLLIQCLLDYRKVKGLRCIIFVERVITAIVLQTLLSQITELSEWGMEYMAGIRPGRQTQSRKEQIEILDAFQGGKANVIVATQILEEGLDVQRCNLVIRFDPATTVCSFIQSRGRARMPGSDYLLFMKSDDLCALSKIKNYLDSGDVMRKESQLIAFHPCQPLDNGMCDEEYYRVDSTGAIVTLSSSVSLIYFYCSHLPSDRYYKPSPSFHVDKVFNTCTLNLPKSAAIPIVKVNARPKVLKQLACLEACRRLHEIGALTDYLLPVFDVEDGYLEREAYSYCSEQIKYFPGEFVDSWPSFSAHGLYHCYRIVLNQCFDYVTSFSDVFLVVRSYLGPDFDSYSFSLETVRGSIAVTLEYEEAIHLSFQQVLMAKRFQVSVLGILIHHDVGKFVSALNNLHQNDNCATVAYLLLPSNGRKIDWVCINSATFSMEKIGDHSTRFCSSCQRAHWLQIKDGSLCSCIIRNSIVYTPHSGRFYYITGILDKLNANSTMKDKAVLTYKEYFYSRHGIRLMWENQPLLTGRSLFTVKNCLLRHSFYSDKGSTNTGVELPPELCVVIMPFVPMNTLYSFSIIPSVMHRIECILLAARLKIELGHCTKNVMVPVAMVLEAITTKKCQEEFSLESLEMLGDSFLKYATCLHLFKSYKHQHEGILSAKKDKIVSNVSLCQLGCNRNLPGFIRVDQFNPEQWYIPGDCYDDFQVPQVVVSSSKDLYHMGTRHIKSKVVADCVEALIGACLHAGGEMVAFGLLRWLGMEIDFNKQITVESSIVARPEDYVNIKALEKLLQYTFRNPSLLVEALTHASYQVPDIPSCYQRLEFLGDAVLDHLITAHLYKKYPGLTPGLLTDLRSAAANNDCYAHAAAKAGLNKHILQASPELHEHMTFYLRNYAQSFTGSSYGWEAGIALPKVLGDVIESLAGAVFVDSGFDKATVWKSIRPLLEPLVCPETMEYHPVRELNDLCARKSYTKKFTLTAQGQVAFMTVEVVTNGTTYKASSTGPNKKIAKKKAAKQVLETLKASIPGLKG</sequence>
<organism evidence="28 29">
    <name type="scientific">Dioscorea zingiberensis</name>
    <dbReference type="NCBI Taxonomy" id="325984"/>
    <lineage>
        <taxon>Eukaryota</taxon>
        <taxon>Viridiplantae</taxon>
        <taxon>Streptophyta</taxon>
        <taxon>Embryophyta</taxon>
        <taxon>Tracheophyta</taxon>
        <taxon>Spermatophyta</taxon>
        <taxon>Magnoliopsida</taxon>
        <taxon>Liliopsida</taxon>
        <taxon>Dioscoreales</taxon>
        <taxon>Dioscoreaceae</taxon>
        <taxon>Dioscorea</taxon>
    </lineage>
</organism>
<dbReference type="SMART" id="SM00490">
    <property type="entry name" value="HELICc"/>
    <property type="match status" value="1"/>
</dbReference>
<evidence type="ECO:0000256" key="1">
    <source>
        <dbReference type="ARBA" id="ARBA00001936"/>
    </source>
</evidence>
<dbReference type="GO" id="GO:0004525">
    <property type="term" value="F:ribonuclease III activity"/>
    <property type="evidence" value="ECO:0007669"/>
    <property type="project" value="InterPro"/>
</dbReference>
<feature type="domain" description="RNase III" evidence="23">
    <location>
        <begin position="979"/>
        <end position="1134"/>
    </location>
</feature>
<evidence type="ECO:0000259" key="25">
    <source>
        <dbReference type="PROSITE" id="PS51192"/>
    </source>
</evidence>
<dbReference type="InterPro" id="IPR005034">
    <property type="entry name" value="Dicer_dimerisation"/>
</dbReference>
<dbReference type="Pfam" id="PF00035">
    <property type="entry name" value="dsrm"/>
    <property type="match status" value="1"/>
</dbReference>
<accession>A0A9D5CJV9</accession>
<evidence type="ECO:0000256" key="5">
    <source>
        <dbReference type="ARBA" id="ARBA00022722"/>
    </source>
</evidence>
<keyword evidence="29" id="KW-1185">Reference proteome</keyword>
<comment type="function">
    <text evidence="19">Probably involved in the RNA silencing pathway. May cleave double-stranded RNA to produce short 21-24 nucleotides (nt) RNAs which target the selective destruction of complementary RNAs.</text>
</comment>
<evidence type="ECO:0000256" key="13">
    <source>
        <dbReference type="ARBA" id="ARBA00022842"/>
    </source>
</evidence>
<dbReference type="FunFam" id="3.30.160.380:FF:000001">
    <property type="entry name" value="Endoribonuclease dicer-like 1"/>
    <property type="match status" value="1"/>
</dbReference>
<dbReference type="FunFam" id="3.40.50.300:FF:000420">
    <property type="entry name" value="Endoribonuclease dicer-like 1"/>
    <property type="match status" value="1"/>
</dbReference>
<feature type="domain" description="Dicer dsRNA-binding fold" evidence="27">
    <location>
        <begin position="580"/>
        <end position="666"/>
    </location>
</feature>
<dbReference type="InterPro" id="IPR000999">
    <property type="entry name" value="RNase_III_dom"/>
</dbReference>
<dbReference type="GO" id="GO:0046872">
    <property type="term" value="F:metal ion binding"/>
    <property type="evidence" value="ECO:0007669"/>
    <property type="project" value="UniProtKB-KW"/>
</dbReference>
<dbReference type="PROSITE" id="PS50821">
    <property type="entry name" value="PAZ"/>
    <property type="match status" value="1"/>
</dbReference>
<dbReference type="GO" id="GO:0005524">
    <property type="term" value="F:ATP binding"/>
    <property type="evidence" value="ECO:0007669"/>
    <property type="project" value="UniProtKB-KW"/>
</dbReference>
<evidence type="ECO:0000256" key="12">
    <source>
        <dbReference type="ARBA" id="ARBA00022840"/>
    </source>
</evidence>
<feature type="domain" description="Helicase ATP-binding" evidence="25">
    <location>
        <begin position="52"/>
        <end position="231"/>
    </location>
</feature>
<dbReference type="InterPro" id="IPR038248">
    <property type="entry name" value="Dicer_dimer_sf"/>
</dbReference>
<dbReference type="PROSITE" id="PS51194">
    <property type="entry name" value="HELICASE_CTER"/>
    <property type="match status" value="1"/>
</dbReference>
<evidence type="ECO:0000256" key="15">
    <source>
        <dbReference type="ARBA" id="ARBA00023158"/>
    </source>
</evidence>
<comment type="subunit">
    <text evidence="4">May interact with ARGONAUTE1 or PINHEAD through their common PAZ domains.</text>
</comment>
<proteinExistence type="inferred from homology"/>
<evidence type="ECO:0000259" key="24">
    <source>
        <dbReference type="PROSITE" id="PS50821"/>
    </source>
</evidence>
<dbReference type="GO" id="GO:0010267">
    <property type="term" value="P:ta-siRNA processing"/>
    <property type="evidence" value="ECO:0007669"/>
    <property type="project" value="UniProtKB-ARBA"/>
</dbReference>
<dbReference type="Gene3D" id="3.30.160.380">
    <property type="entry name" value="Dicer dimerisation domain"/>
    <property type="match status" value="1"/>
</dbReference>
<evidence type="ECO:0000256" key="16">
    <source>
        <dbReference type="ARBA" id="ARBA00023211"/>
    </source>
</evidence>
<dbReference type="SMART" id="SM00487">
    <property type="entry name" value="DEXDc"/>
    <property type="match status" value="1"/>
</dbReference>
<dbReference type="Proteomes" id="UP001085076">
    <property type="component" value="Miscellaneous, Linkage group lg05"/>
</dbReference>
<dbReference type="PROSITE" id="PS50142">
    <property type="entry name" value="RNASE_3_2"/>
    <property type="match status" value="2"/>
</dbReference>
<dbReference type="CDD" id="cd18034">
    <property type="entry name" value="DEXHc_dicer"/>
    <property type="match status" value="1"/>
</dbReference>
<dbReference type="PROSITE" id="PS51192">
    <property type="entry name" value="HELICASE_ATP_BIND_1"/>
    <property type="match status" value="1"/>
</dbReference>
<evidence type="ECO:0000256" key="18">
    <source>
        <dbReference type="ARBA" id="ARBA00035116"/>
    </source>
</evidence>
<evidence type="ECO:0000256" key="17">
    <source>
        <dbReference type="ARBA" id="ARBA00023242"/>
    </source>
</evidence>
<keyword evidence="13" id="KW-0460">Magnesium</keyword>
<dbReference type="Gene3D" id="2.170.260.10">
    <property type="entry name" value="paz domain"/>
    <property type="match status" value="1"/>
</dbReference>
<evidence type="ECO:0000259" key="26">
    <source>
        <dbReference type="PROSITE" id="PS51194"/>
    </source>
</evidence>
<reference evidence="28" key="2">
    <citation type="journal article" date="2022" name="Hortic Res">
        <title>The genome of Dioscorea zingiberensis sheds light on the biosynthesis, origin and evolution of the medicinally important diosgenin saponins.</title>
        <authorList>
            <person name="Li Y."/>
            <person name="Tan C."/>
            <person name="Li Z."/>
            <person name="Guo J."/>
            <person name="Li S."/>
            <person name="Chen X."/>
            <person name="Wang C."/>
            <person name="Dai X."/>
            <person name="Yang H."/>
            <person name="Song W."/>
            <person name="Hou L."/>
            <person name="Xu J."/>
            <person name="Tong Z."/>
            <person name="Xu A."/>
            <person name="Yuan X."/>
            <person name="Wang W."/>
            <person name="Yang Q."/>
            <person name="Chen L."/>
            <person name="Sun Z."/>
            <person name="Wang K."/>
            <person name="Pan B."/>
            <person name="Chen J."/>
            <person name="Bao Y."/>
            <person name="Liu F."/>
            <person name="Qi X."/>
            <person name="Gang D.R."/>
            <person name="Wen J."/>
            <person name="Li J."/>
        </authorList>
    </citation>
    <scope>NUCLEOTIDE SEQUENCE</scope>
    <source>
        <strain evidence="28">Dzin_1.0</strain>
    </source>
</reference>
<dbReference type="GO" id="GO:0004386">
    <property type="term" value="F:helicase activity"/>
    <property type="evidence" value="ECO:0007669"/>
    <property type="project" value="UniProtKB-KW"/>
</dbReference>
<reference evidence="28" key="1">
    <citation type="submission" date="2021-03" db="EMBL/GenBank/DDBJ databases">
        <authorList>
            <person name="Li Z."/>
            <person name="Yang C."/>
        </authorList>
    </citation>
    <scope>NUCLEOTIDE SEQUENCE</scope>
    <source>
        <strain evidence="28">Dzin_1.0</strain>
        <tissue evidence="28">Leaf</tissue>
    </source>
</reference>
<dbReference type="Gene3D" id="3.40.50.300">
    <property type="entry name" value="P-loop containing nucleotide triphosphate hydrolases"/>
    <property type="match status" value="2"/>
</dbReference>
<evidence type="ECO:0000256" key="6">
    <source>
        <dbReference type="ARBA" id="ARBA00022723"/>
    </source>
</evidence>
<evidence type="ECO:0000256" key="10">
    <source>
        <dbReference type="ARBA" id="ARBA00022801"/>
    </source>
</evidence>
<dbReference type="InterPro" id="IPR014720">
    <property type="entry name" value="dsRBD_dom"/>
</dbReference>
<dbReference type="GO" id="GO:0005737">
    <property type="term" value="C:cytoplasm"/>
    <property type="evidence" value="ECO:0007669"/>
    <property type="project" value="TreeGrafter"/>
</dbReference>
<keyword evidence="12" id="KW-0067">ATP-binding</keyword>
<evidence type="ECO:0000256" key="21">
    <source>
        <dbReference type="SAM" id="MobiDB-lite"/>
    </source>
</evidence>
<evidence type="ECO:0000256" key="3">
    <source>
        <dbReference type="ARBA" id="ARBA00004123"/>
    </source>
</evidence>
<dbReference type="InterPro" id="IPR027417">
    <property type="entry name" value="P-loop_NTPase"/>
</dbReference>
<evidence type="ECO:0000256" key="9">
    <source>
        <dbReference type="ARBA" id="ARBA00022759"/>
    </source>
</evidence>
<dbReference type="Pfam" id="PF03368">
    <property type="entry name" value="Dicer_dimer"/>
    <property type="match status" value="1"/>
</dbReference>
<comment type="subcellular location">
    <subcellularLocation>
        <location evidence="3">Nucleus</location>
    </subcellularLocation>
</comment>
<keyword evidence="15" id="KW-0943">RNA-mediated gene silencing</keyword>
<dbReference type="PANTHER" id="PTHR14950:SF70">
    <property type="entry name" value="ENDORIBONUCLEASE DICER HOMOLOG 2"/>
    <property type="match status" value="1"/>
</dbReference>
<evidence type="ECO:0000313" key="28">
    <source>
        <dbReference type="EMBL" id="KAJ0973480.1"/>
    </source>
</evidence>
<dbReference type="PROSITE" id="PS00517">
    <property type="entry name" value="RNASE_3_1"/>
    <property type="match status" value="1"/>
</dbReference>
<dbReference type="PROSITE" id="PS50137">
    <property type="entry name" value="DS_RBD"/>
    <property type="match status" value="1"/>
</dbReference>
<dbReference type="EMBL" id="JAGGNH010000005">
    <property type="protein sequence ID" value="KAJ0973480.1"/>
    <property type="molecule type" value="Genomic_DNA"/>
</dbReference>
<dbReference type="InterPro" id="IPR011545">
    <property type="entry name" value="DEAD/DEAH_box_helicase_dom"/>
</dbReference>
<dbReference type="InterPro" id="IPR014001">
    <property type="entry name" value="Helicase_ATP-bd"/>
</dbReference>
<keyword evidence="5" id="KW-0540">Nuclease</keyword>
<keyword evidence="7" id="KW-0677">Repeat</keyword>